<name>A0A3E0U1R3_9GAMM</name>
<evidence type="ECO:0000256" key="4">
    <source>
        <dbReference type="ARBA" id="ARBA00023239"/>
    </source>
</evidence>
<evidence type="ECO:0000313" key="7">
    <source>
        <dbReference type="Proteomes" id="UP000256899"/>
    </source>
</evidence>
<dbReference type="CDD" id="cd00452">
    <property type="entry name" value="KDPG_aldolase"/>
    <property type="match status" value="1"/>
</dbReference>
<protein>
    <submittedName>
        <fullName evidence="6">2-dehydro-3-deoxy-6-phosphogalactonate aldolase</fullName>
        <ecNumber evidence="6">4.1.2.21</ecNumber>
    </submittedName>
</protein>
<evidence type="ECO:0000256" key="1">
    <source>
        <dbReference type="ARBA" id="ARBA00004761"/>
    </source>
</evidence>
<dbReference type="Pfam" id="PF01081">
    <property type="entry name" value="Aldolase"/>
    <property type="match status" value="1"/>
</dbReference>
<accession>A0A3E0U1R3</accession>
<dbReference type="NCBIfam" id="NF006600">
    <property type="entry name" value="PRK09140.1"/>
    <property type="match status" value="1"/>
</dbReference>
<sequence>MRNNEQSRCQVNTINEWIPSNPIIAILRGLNKADAIGVGQLLYRHGIRVMEVPLNRPEALECITLLREHLPSDCLIGAGTVININQVERVKGAGGQVIISPNCDAGVIDYTLELDMISIPGIATVSEAFRAYNAGATALKVFPAATYDVEHIKALLTVLPQECALIAVGGVSLANRQQWLDAGARAVGIGSQLYTQGDSLSQIEHRLTLL</sequence>
<dbReference type="InterPro" id="IPR013785">
    <property type="entry name" value="Aldolase_TIM"/>
</dbReference>
<dbReference type="SUPFAM" id="SSF51569">
    <property type="entry name" value="Aldolase"/>
    <property type="match status" value="1"/>
</dbReference>
<evidence type="ECO:0000313" key="6">
    <source>
        <dbReference type="EMBL" id="REL30659.1"/>
    </source>
</evidence>
<keyword evidence="7" id="KW-1185">Reference proteome</keyword>
<gene>
    <name evidence="6" type="ORF">DXX94_08010</name>
</gene>
<dbReference type="GO" id="GO:0008674">
    <property type="term" value="F:2-dehydro-3-deoxy-6-phosphogalactonate aldolase activity"/>
    <property type="evidence" value="ECO:0007669"/>
    <property type="project" value="UniProtKB-EC"/>
</dbReference>
<comment type="caution">
    <text evidence="6">The sequence shown here is derived from an EMBL/GenBank/DDBJ whole genome shotgun (WGS) entry which is preliminary data.</text>
</comment>
<dbReference type="InterPro" id="IPR000887">
    <property type="entry name" value="Aldlse_KDPG_KHG"/>
</dbReference>
<organism evidence="6 7">
    <name type="scientific">Thalassotalea euphylliae</name>
    <dbReference type="NCBI Taxonomy" id="1655234"/>
    <lineage>
        <taxon>Bacteria</taxon>
        <taxon>Pseudomonadati</taxon>
        <taxon>Pseudomonadota</taxon>
        <taxon>Gammaproteobacteria</taxon>
        <taxon>Alteromonadales</taxon>
        <taxon>Colwelliaceae</taxon>
        <taxon>Thalassotalea</taxon>
    </lineage>
</organism>
<comment type="pathway">
    <text evidence="1">Carbohydrate acid metabolism.</text>
</comment>
<dbReference type="Proteomes" id="UP000256899">
    <property type="component" value="Unassembled WGS sequence"/>
</dbReference>
<comment type="similarity">
    <text evidence="2">Belongs to the KHG/KDPG aldolase family.</text>
</comment>
<evidence type="ECO:0000256" key="5">
    <source>
        <dbReference type="ARBA" id="ARBA00023277"/>
    </source>
</evidence>
<proteinExistence type="inferred from homology"/>
<dbReference type="EC" id="4.1.2.21" evidence="6"/>
<keyword evidence="4 6" id="KW-0456">Lyase</keyword>
<dbReference type="AlphaFoldDB" id="A0A3E0U1R3"/>
<evidence type="ECO:0000256" key="3">
    <source>
        <dbReference type="ARBA" id="ARBA00011233"/>
    </source>
</evidence>
<evidence type="ECO:0000256" key="2">
    <source>
        <dbReference type="ARBA" id="ARBA00006906"/>
    </source>
</evidence>
<reference evidence="7" key="1">
    <citation type="submission" date="2018-08" db="EMBL/GenBank/DDBJ databases">
        <title>Thalassotalea euphylliae genome.</title>
        <authorList>
            <person name="Summers S."/>
            <person name="Rice S.A."/>
            <person name="Freckelton M.L."/>
            <person name="Nedved B.T."/>
            <person name="Hadfield M.G."/>
        </authorList>
    </citation>
    <scope>NUCLEOTIDE SEQUENCE [LARGE SCALE GENOMIC DNA]</scope>
    <source>
        <strain evidence="7">H3</strain>
    </source>
</reference>
<dbReference type="PANTHER" id="PTHR30246:SF1">
    <property type="entry name" value="2-DEHYDRO-3-DEOXY-6-PHOSPHOGALACTONATE ALDOLASE-RELATED"/>
    <property type="match status" value="1"/>
</dbReference>
<dbReference type="Gene3D" id="3.20.20.70">
    <property type="entry name" value="Aldolase class I"/>
    <property type="match status" value="1"/>
</dbReference>
<dbReference type="PANTHER" id="PTHR30246">
    <property type="entry name" value="2-KETO-3-DEOXY-6-PHOSPHOGLUCONATE ALDOLASE"/>
    <property type="match status" value="1"/>
</dbReference>
<keyword evidence="5" id="KW-0119">Carbohydrate metabolism</keyword>
<dbReference type="EMBL" id="QUOT01000001">
    <property type="protein sequence ID" value="REL30659.1"/>
    <property type="molecule type" value="Genomic_DNA"/>
</dbReference>
<comment type="subunit">
    <text evidence="3">Homotrimer.</text>
</comment>